<reference evidence="1" key="1">
    <citation type="journal article" date="2020" name="Stud. Mycol.">
        <title>101 Dothideomycetes genomes: a test case for predicting lifestyles and emergence of pathogens.</title>
        <authorList>
            <person name="Haridas S."/>
            <person name="Albert R."/>
            <person name="Binder M."/>
            <person name="Bloem J."/>
            <person name="Labutti K."/>
            <person name="Salamov A."/>
            <person name="Andreopoulos B."/>
            <person name="Baker S."/>
            <person name="Barry K."/>
            <person name="Bills G."/>
            <person name="Bluhm B."/>
            <person name="Cannon C."/>
            <person name="Castanera R."/>
            <person name="Culley D."/>
            <person name="Daum C."/>
            <person name="Ezra D."/>
            <person name="Gonzalez J."/>
            <person name="Henrissat B."/>
            <person name="Kuo A."/>
            <person name="Liang C."/>
            <person name="Lipzen A."/>
            <person name="Lutzoni F."/>
            <person name="Magnuson J."/>
            <person name="Mondo S."/>
            <person name="Nolan M."/>
            <person name="Ohm R."/>
            <person name="Pangilinan J."/>
            <person name="Park H.-J."/>
            <person name="Ramirez L."/>
            <person name="Alfaro M."/>
            <person name="Sun H."/>
            <person name="Tritt A."/>
            <person name="Yoshinaga Y."/>
            <person name="Zwiers L.-H."/>
            <person name="Turgeon B."/>
            <person name="Goodwin S."/>
            <person name="Spatafora J."/>
            <person name="Crous P."/>
            <person name="Grigoriev I."/>
        </authorList>
    </citation>
    <scope>NUCLEOTIDE SEQUENCE</scope>
    <source>
        <strain evidence="1">ATCC 200398</strain>
    </source>
</reference>
<organism evidence="1 2">
    <name type="scientific">Lindgomyces ingoldianus</name>
    <dbReference type="NCBI Taxonomy" id="673940"/>
    <lineage>
        <taxon>Eukaryota</taxon>
        <taxon>Fungi</taxon>
        <taxon>Dikarya</taxon>
        <taxon>Ascomycota</taxon>
        <taxon>Pezizomycotina</taxon>
        <taxon>Dothideomycetes</taxon>
        <taxon>Pleosporomycetidae</taxon>
        <taxon>Pleosporales</taxon>
        <taxon>Lindgomycetaceae</taxon>
        <taxon>Lindgomyces</taxon>
    </lineage>
</organism>
<accession>A0ACB6RGQ9</accession>
<evidence type="ECO:0000313" key="1">
    <source>
        <dbReference type="EMBL" id="KAF2477651.1"/>
    </source>
</evidence>
<protein>
    <submittedName>
        <fullName evidence="1">Uncharacterized protein</fullName>
    </submittedName>
</protein>
<gene>
    <name evidence="1" type="ORF">BDR25DRAFT_274960</name>
</gene>
<dbReference type="Proteomes" id="UP000799755">
    <property type="component" value="Unassembled WGS sequence"/>
</dbReference>
<proteinExistence type="predicted"/>
<evidence type="ECO:0000313" key="2">
    <source>
        <dbReference type="Proteomes" id="UP000799755"/>
    </source>
</evidence>
<comment type="caution">
    <text evidence="1">The sequence shown here is derived from an EMBL/GenBank/DDBJ whole genome shotgun (WGS) entry which is preliminary data.</text>
</comment>
<keyword evidence="2" id="KW-1185">Reference proteome</keyword>
<name>A0ACB6RGQ9_9PLEO</name>
<dbReference type="EMBL" id="MU003492">
    <property type="protein sequence ID" value="KAF2477651.1"/>
    <property type="molecule type" value="Genomic_DNA"/>
</dbReference>
<sequence length="268" mass="29294">MFLTMQFIQSLIAVALLIVPRSSFSEASPLSLVPEKGIPTKVIAGVTVPDTPIVQAALAFARAHADNMTFNHVMRSWLFGTIIINTNTTLRKAIDPETHAVAAILHDLGWDNTGALISSDKRFEVDGAIAAWDFIEAEMKNGTAHGWDENRKQLVWDAIALHTTPTISAYKQPVVAATGAGILSDIQGPNSDSTHTLTWEEYDRVKSEFPRLDFGPGASKIICGFARSKPATTYDTWMQLFGDRYVEGYTQHAKGKLAIDILKAALPN</sequence>